<organism evidence="2 3">
    <name type="scientific">Henriciella marina</name>
    <dbReference type="NCBI Taxonomy" id="453851"/>
    <lineage>
        <taxon>Bacteria</taxon>
        <taxon>Pseudomonadati</taxon>
        <taxon>Pseudomonadota</taxon>
        <taxon>Alphaproteobacteria</taxon>
        <taxon>Hyphomonadales</taxon>
        <taxon>Hyphomonadaceae</taxon>
        <taxon>Henriciella</taxon>
    </lineage>
</organism>
<dbReference type="RefSeq" id="WP_269403450.1">
    <property type="nucleotide sequence ID" value="NZ_JAPWGW010000006.1"/>
</dbReference>
<dbReference type="InterPro" id="IPR040079">
    <property type="entry name" value="Glutathione_S-Trfase"/>
</dbReference>
<dbReference type="SUPFAM" id="SSF47616">
    <property type="entry name" value="GST C-terminal domain-like"/>
    <property type="match status" value="1"/>
</dbReference>
<feature type="domain" description="GST C-terminal" evidence="1">
    <location>
        <begin position="172"/>
        <end position="299"/>
    </location>
</feature>
<dbReference type="InterPro" id="IPR016639">
    <property type="entry name" value="GST_Omega/GSH"/>
</dbReference>
<dbReference type="InterPro" id="IPR036249">
    <property type="entry name" value="Thioredoxin-like_sf"/>
</dbReference>
<dbReference type="InterPro" id="IPR047047">
    <property type="entry name" value="GST_Omega-like_C"/>
</dbReference>
<gene>
    <name evidence="2" type="ORF">O4G74_15495</name>
</gene>
<evidence type="ECO:0000259" key="1">
    <source>
        <dbReference type="PROSITE" id="PS50405"/>
    </source>
</evidence>
<dbReference type="PANTHER" id="PTHR32419">
    <property type="entry name" value="GLUTATHIONYL-HYDROQUINONE REDUCTASE"/>
    <property type="match status" value="1"/>
</dbReference>
<dbReference type="Pfam" id="PF13409">
    <property type="entry name" value="GST_N_2"/>
    <property type="match status" value="1"/>
</dbReference>
<dbReference type="Proteomes" id="UP001083770">
    <property type="component" value="Unassembled WGS sequence"/>
</dbReference>
<dbReference type="CDD" id="cd03190">
    <property type="entry name" value="GST_C_Omega_like"/>
    <property type="match status" value="1"/>
</dbReference>
<protein>
    <submittedName>
        <fullName evidence="2">Glutathione S-transferase family protein</fullName>
    </submittedName>
</protein>
<dbReference type="InterPro" id="IPR036282">
    <property type="entry name" value="Glutathione-S-Trfase_C_sf"/>
</dbReference>
<evidence type="ECO:0000313" key="2">
    <source>
        <dbReference type="EMBL" id="MCZ4299464.1"/>
    </source>
</evidence>
<dbReference type="PANTHER" id="PTHR32419:SF6">
    <property type="entry name" value="GLUTATHIONE S-TRANSFERASE OMEGA-LIKE 1-RELATED"/>
    <property type="match status" value="1"/>
</dbReference>
<dbReference type="EMBL" id="JAPWGW010000006">
    <property type="protein sequence ID" value="MCZ4299464.1"/>
    <property type="molecule type" value="Genomic_DNA"/>
</dbReference>
<dbReference type="PIRSF" id="PIRSF015753">
    <property type="entry name" value="GST"/>
    <property type="match status" value="1"/>
</dbReference>
<evidence type="ECO:0000313" key="3">
    <source>
        <dbReference type="Proteomes" id="UP001083770"/>
    </source>
</evidence>
<accession>A0ABT4LYK4</accession>
<comment type="caution">
    <text evidence="2">The sequence shown here is derived from an EMBL/GenBank/DDBJ whole genome shotgun (WGS) entry which is preliminary data.</text>
</comment>
<dbReference type="PROSITE" id="PS50405">
    <property type="entry name" value="GST_CTER"/>
    <property type="match status" value="1"/>
</dbReference>
<dbReference type="InterPro" id="IPR004045">
    <property type="entry name" value="Glutathione_S-Trfase_N"/>
</dbReference>
<dbReference type="SFLD" id="SFLDG01206">
    <property type="entry name" value="Xi.1"/>
    <property type="match status" value="1"/>
</dbReference>
<dbReference type="SFLD" id="SFLDG01148">
    <property type="entry name" value="Xi_(cytGST)"/>
    <property type="match status" value="1"/>
</dbReference>
<dbReference type="Pfam" id="PF13410">
    <property type="entry name" value="GST_C_2"/>
    <property type="match status" value="1"/>
</dbReference>
<dbReference type="Gene3D" id="1.20.1050.10">
    <property type="match status" value="1"/>
</dbReference>
<reference evidence="2" key="1">
    <citation type="submission" date="2022-12" db="EMBL/GenBank/DDBJ databases">
        <title>Bacterial isolates from different developmental stages of Nematostella vectensis.</title>
        <authorList>
            <person name="Fraune S."/>
        </authorList>
    </citation>
    <scope>NUCLEOTIDE SEQUENCE</scope>
    <source>
        <strain evidence="2">G21632-S1</strain>
    </source>
</reference>
<keyword evidence="3" id="KW-1185">Reference proteome</keyword>
<dbReference type="Gene3D" id="3.40.30.10">
    <property type="entry name" value="Glutaredoxin"/>
    <property type="match status" value="1"/>
</dbReference>
<name>A0ABT4LYK4_9PROT</name>
<dbReference type="SUPFAM" id="SSF52833">
    <property type="entry name" value="Thioredoxin-like"/>
    <property type="match status" value="1"/>
</dbReference>
<proteinExistence type="predicted"/>
<sequence>MGLLNNGIWQDKWYDTDSTGGRFERHKSQFRNWITPDGSAGPEGKAGFKAEAGRYHLYVSYACPWAHRALIFRKLKGLEDMIGVSYTHWFMGENGWTFRNDPDGIVGDKLFGSDFMYEIYLKADPHYTGRVTVPTLWDKQQNTIVSNESADIIRMFNSAFDGVGAAEGDCYPNDKKAEIDEVNKRVYHTVNNGVYKSGFATAQAAYEEAVFPLFESLDWLDEKLGKSRFLTGDTPTEADWRLWTTLYRFDLVYYGHFKCNIRRLVDYPNLWPYARDLYQWPGIAETVNPMHAQRHYYESHDMVNPTRVVPAGPDIDWEKPHGRA</sequence>
<dbReference type="SFLD" id="SFLDS00019">
    <property type="entry name" value="Glutathione_Transferase_(cytos"/>
    <property type="match status" value="1"/>
</dbReference>
<dbReference type="InterPro" id="IPR010987">
    <property type="entry name" value="Glutathione-S-Trfase_C-like"/>
</dbReference>